<evidence type="ECO:0000313" key="4">
    <source>
        <dbReference type="EMBL" id="AEX62663.1"/>
    </source>
</evidence>
<dbReference type="InterPro" id="IPR000358">
    <property type="entry name" value="RNR_small_fam"/>
</dbReference>
<protein>
    <recommendedName>
        <fullName evidence="1">ribonucleoside-diphosphate reductase</fullName>
        <ecNumber evidence="1">1.17.4.1</ecNumber>
    </recommendedName>
</protein>
<dbReference type="EC" id="1.17.4.1" evidence="1"/>
<dbReference type="PANTHER" id="PTHR23409">
    <property type="entry name" value="RIBONUCLEOSIDE-DIPHOSPHATE REDUCTASE SMALL CHAIN"/>
    <property type="match status" value="1"/>
</dbReference>
<dbReference type="GO" id="GO:0004748">
    <property type="term" value="F:ribonucleoside-diphosphate reductase activity, thioredoxin disulfide as acceptor"/>
    <property type="evidence" value="ECO:0007669"/>
    <property type="project" value="UniProtKB-EC"/>
</dbReference>
<dbReference type="PANTHER" id="PTHR23409:SF18">
    <property type="entry name" value="RIBONUCLEOSIDE-DIPHOSPHATE REDUCTASE SUBUNIT M2"/>
    <property type="match status" value="1"/>
</dbReference>
<evidence type="ECO:0000256" key="3">
    <source>
        <dbReference type="ARBA" id="ARBA00025523"/>
    </source>
</evidence>
<dbReference type="Gene3D" id="1.10.620.20">
    <property type="entry name" value="Ribonucleotide Reductase, subunit A"/>
    <property type="match status" value="1"/>
</dbReference>
<reference evidence="4" key="1">
    <citation type="submission" date="2011-10" db="EMBL/GenBank/DDBJ databases">
        <title>Provirophages and transpovirons: unique mobilome of giant viruses.</title>
        <authorList>
            <person name="Desnues C."/>
            <person name="LaScola B."/>
            <person name="Yutin N."/>
            <person name="Fournous G."/>
            <person name="Koonin E."/>
            <person name="Raoult D."/>
        </authorList>
    </citation>
    <scope>NUCLEOTIDE SEQUENCE</scope>
    <source>
        <strain evidence="4">Mv13-mv</strain>
    </source>
</reference>
<dbReference type="InterPro" id="IPR009078">
    <property type="entry name" value="Ferritin-like_SF"/>
</dbReference>
<name>H2EE40_9VIRU</name>
<dbReference type="Pfam" id="PF00268">
    <property type="entry name" value="Ribonuc_red_sm"/>
    <property type="match status" value="1"/>
</dbReference>
<gene>
    <name evidence="4" type="ORF">mv_L458</name>
</gene>
<keyword evidence="2" id="KW-0215">Deoxyribonucleotide synthesis</keyword>
<organism evidence="4">
    <name type="scientific">Moumouvirus sp. 'Monve'</name>
    <dbReference type="NCBI Taxonomy" id="1128131"/>
    <lineage>
        <taxon>Viruses</taxon>
        <taxon>Varidnaviria</taxon>
        <taxon>Bamfordvirae</taxon>
        <taxon>Nucleocytoviricota</taxon>
        <taxon>Megaviricetes</taxon>
        <taxon>Imitervirales</taxon>
        <taxon>Mimiviridae</taxon>
        <taxon>Megamimivirinae</taxon>
        <taxon>Moumouvirus</taxon>
    </lineage>
</organism>
<dbReference type="InterPro" id="IPR012348">
    <property type="entry name" value="RNR-like"/>
</dbReference>
<dbReference type="SUPFAM" id="SSF47240">
    <property type="entry name" value="Ferritin-like"/>
    <property type="match status" value="1"/>
</dbReference>
<sequence>MPGLIKSNKFIARDENKHVELASILFSLLKNRLKESVVHEIIDEAIQIEDEFINDSLPCRLLGMNSQLMSQYIKYVADRLLVQLGYKKKYFADNPFEYMKKIDVFVKANFFEERNDAYSDAKIDNPRIFTILETGF</sequence>
<dbReference type="UniPathway" id="UPA00326"/>
<evidence type="ECO:0000256" key="1">
    <source>
        <dbReference type="ARBA" id="ARBA00012274"/>
    </source>
</evidence>
<comment type="function">
    <text evidence="3">Ribonucleoside-diphosphate reductase holoenzyme provides the precursors necessary for viral DNA synthesis. Allows virus growth in non-dividing cells. Catalyzes the biosynthesis of deoxyribonucleotides from the corresponding ribonucleotides.</text>
</comment>
<accession>H2EE40</accession>
<dbReference type="EMBL" id="JN885998">
    <property type="protein sequence ID" value="AEX62663.1"/>
    <property type="molecule type" value="Genomic_DNA"/>
</dbReference>
<evidence type="ECO:0000256" key="2">
    <source>
        <dbReference type="ARBA" id="ARBA00023116"/>
    </source>
</evidence>
<proteinExistence type="predicted"/>
<dbReference type="GO" id="GO:0009263">
    <property type="term" value="P:deoxyribonucleotide biosynthetic process"/>
    <property type="evidence" value="ECO:0007669"/>
    <property type="project" value="UniProtKB-KW"/>
</dbReference>